<dbReference type="OrthoDB" id="6147274at2"/>
<comment type="caution">
    <text evidence="1">The sequence shown here is derived from an EMBL/GenBank/DDBJ whole genome shotgun (WGS) entry which is preliminary data.</text>
</comment>
<evidence type="ECO:0000313" key="2">
    <source>
        <dbReference type="Proteomes" id="UP000321303"/>
    </source>
</evidence>
<dbReference type="InterPro" id="IPR010106">
    <property type="entry name" value="RpnA"/>
</dbReference>
<dbReference type="RefSeq" id="WP_146876346.1">
    <property type="nucleotide sequence ID" value="NZ_BJXV01000022.1"/>
</dbReference>
<dbReference type="EMBL" id="BJXV01000022">
    <property type="protein sequence ID" value="GEN29439.1"/>
    <property type="molecule type" value="Genomic_DNA"/>
</dbReference>
<dbReference type="Pfam" id="PF12784">
    <property type="entry name" value="PDDEXK_2"/>
    <property type="match status" value="1"/>
</dbReference>
<protein>
    <submittedName>
        <fullName evidence="1">Uncharacterized protein</fullName>
    </submittedName>
</protein>
<dbReference type="PANTHER" id="PTHR41317">
    <property type="entry name" value="PD-(D_E)XK NUCLEASE FAMILY TRANSPOSASE"/>
    <property type="match status" value="1"/>
</dbReference>
<organism evidence="1 2">
    <name type="scientific">Halovibrio variabilis</name>
    <dbReference type="NCBI Taxonomy" id="31910"/>
    <lineage>
        <taxon>Bacteria</taxon>
        <taxon>Pseudomonadati</taxon>
        <taxon>Pseudomonadota</taxon>
        <taxon>Gammaproteobacteria</taxon>
        <taxon>Oceanospirillales</taxon>
        <taxon>Halomonadaceae</taxon>
        <taxon>Halovibrio</taxon>
    </lineage>
</organism>
<keyword evidence="2" id="KW-1185">Reference proteome</keyword>
<dbReference type="PANTHER" id="PTHR41317:SF1">
    <property type="entry name" value="PD-(D_E)XK NUCLEASE FAMILY TRANSPOSASE"/>
    <property type="match status" value="1"/>
</dbReference>
<dbReference type="AlphaFoldDB" id="A0A511US81"/>
<name>A0A511US81_9GAMM</name>
<gene>
    <name evidence="1" type="ORF">HVA01_30850</name>
</gene>
<sequence>MYLPDIASVEILNPNIEAVELTGKYIILDVLARDGEGNCYNVEVQVRRYGAWHKRGLFYLTRTLGGQLSAGEDYEELRASVGLHLLDFDLFTETVAEREQAVWRFEMRDERQPKISLGNVLQMNLIELNKADRLGLPEGPLRAWITFFKHWQEELTMANVAHEPVKRAMSRIRELSADEETRRLAFVRERALRDEVSFLNDARREGEAHLLSKLAKMKFGELPEWAQQRLEQANSNQLDKWSDKILTANSLEELFKH</sequence>
<dbReference type="NCBIfam" id="TIGR01784">
    <property type="entry name" value="T_den_put_tspse"/>
    <property type="match status" value="1"/>
</dbReference>
<evidence type="ECO:0000313" key="1">
    <source>
        <dbReference type="EMBL" id="GEN29439.1"/>
    </source>
</evidence>
<accession>A0A511US81</accession>
<dbReference type="Proteomes" id="UP000321303">
    <property type="component" value="Unassembled WGS sequence"/>
</dbReference>
<proteinExistence type="predicted"/>
<reference evidence="1 2" key="1">
    <citation type="submission" date="2019-07" db="EMBL/GenBank/DDBJ databases">
        <title>Whole genome shotgun sequence of Halomonas variabilis NBRC 102410.</title>
        <authorList>
            <person name="Hosoyama A."/>
            <person name="Uohara A."/>
            <person name="Ohji S."/>
            <person name="Ichikawa N."/>
        </authorList>
    </citation>
    <scope>NUCLEOTIDE SEQUENCE [LARGE SCALE GENOMIC DNA]</scope>
    <source>
        <strain evidence="1 2">NBRC 102410</strain>
    </source>
</reference>